<proteinExistence type="predicted"/>
<evidence type="ECO:0000313" key="9">
    <source>
        <dbReference type="WBParaSite" id="Bm8860.1"/>
    </source>
</evidence>
<gene>
    <name evidence="7" type="primary">Bm8860</name>
    <name evidence="7" type="ORF">BM_BM8860</name>
</gene>
<dbReference type="SMART" id="SM00338">
    <property type="entry name" value="BRLZ"/>
    <property type="match status" value="1"/>
</dbReference>
<accession>A0A8L7TIM9</accession>
<evidence type="ECO:0000256" key="2">
    <source>
        <dbReference type="ARBA" id="ARBA00023015"/>
    </source>
</evidence>
<evidence type="ECO:0000313" key="8">
    <source>
        <dbReference type="Proteomes" id="UP000006672"/>
    </source>
</evidence>
<dbReference type="PANTHER" id="PTHR11988">
    <property type="entry name" value="THYROTROPH EMBRYONIC FACTOR RELATED"/>
    <property type="match status" value="1"/>
</dbReference>
<dbReference type="OrthoDB" id="6022300at2759"/>
<dbReference type="Proteomes" id="UP000006672">
    <property type="component" value="Unassembled WGS sequence"/>
</dbReference>
<dbReference type="GO" id="GO:0000978">
    <property type="term" value="F:RNA polymerase II cis-regulatory region sequence-specific DNA binding"/>
    <property type="evidence" value="ECO:0007669"/>
    <property type="project" value="TreeGrafter"/>
</dbReference>
<dbReference type="GO" id="GO:0000981">
    <property type="term" value="F:DNA-binding transcription factor activity, RNA polymerase II-specific"/>
    <property type="evidence" value="ECO:0007669"/>
    <property type="project" value="TreeGrafter"/>
</dbReference>
<sequence length="122" mass="14360">MQLCSSVLMNSSRDLHPSCNVSNFSNETINNNKDEKEKIKKIDFIAFEEKELRRIRNNDAARRSREARRAKEAKNRLRMITLEQENGALRTQIDLLKKELEHIHLVILAVNVTWKTLLQNQF</sequence>
<keyword evidence="3" id="KW-0238">DNA-binding</keyword>
<keyword evidence="8" id="KW-1185">Reference proteome</keyword>
<reference evidence="9" key="3">
    <citation type="submission" date="2022-04" db="UniProtKB">
        <authorList>
            <consortium name="WormBaseParasite"/>
        </authorList>
    </citation>
    <scope>IDENTIFICATION</scope>
</reference>
<evidence type="ECO:0000256" key="4">
    <source>
        <dbReference type="ARBA" id="ARBA00023163"/>
    </source>
</evidence>
<dbReference type="EMBL" id="CAAKNF010000194">
    <property type="protein sequence ID" value="VIO95416.1"/>
    <property type="molecule type" value="Genomic_DNA"/>
</dbReference>
<dbReference type="RefSeq" id="XP_001893346.2">
    <property type="nucleotide sequence ID" value="XM_001893311.2"/>
</dbReference>
<dbReference type="Pfam" id="PF07716">
    <property type="entry name" value="bZIP_2"/>
    <property type="match status" value="1"/>
</dbReference>
<dbReference type="AlphaFoldDB" id="A0A4E9FG70"/>
<protein>
    <submittedName>
        <fullName evidence="7 9">Cell death specification protein 2, putative</fullName>
    </submittedName>
</protein>
<dbReference type="InterPro" id="IPR004827">
    <property type="entry name" value="bZIP"/>
</dbReference>
<dbReference type="WBParaSite" id="Bm8860.1">
    <property type="protein sequence ID" value="Bm8860.1"/>
    <property type="gene ID" value="WBGene00229121"/>
</dbReference>
<keyword evidence="4" id="KW-0804">Transcription</keyword>
<dbReference type="PANTHER" id="PTHR11988:SF27">
    <property type="entry name" value="GH27708P"/>
    <property type="match status" value="1"/>
</dbReference>
<reference evidence="7" key="2">
    <citation type="submission" date="2019-04" db="EMBL/GenBank/DDBJ databases">
        <authorList>
            <person name="Howe K."/>
            <person name="Paulini M."/>
            <person name="Williams G."/>
        </authorList>
    </citation>
    <scope>NUCLEOTIDE SEQUENCE [LARGE SCALE GENOMIC DNA]</scope>
    <source>
        <strain evidence="7">FR3</strain>
    </source>
</reference>
<keyword evidence="2" id="KW-0805">Transcription regulation</keyword>
<name>A0A4E9FG70_BRUMA</name>
<dbReference type="KEGG" id="bmy:BM_BM8860"/>
<dbReference type="InterPro" id="IPR040223">
    <property type="entry name" value="PAR_bZIP"/>
</dbReference>
<feature type="domain" description="BZIP" evidence="6">
    <location>
        <begin position="47"/>
        <end position="103"/>
    </location>
</feature>
<evidence type="ECO:0000313" key="7">
    <source>
        <dbReference type="EMBL" id="VIO95416.1"/>
    </source>
</evidence>
<evidence type="ECO:0000256" key="5">
    <source>
        <dbReference type="ARBA" id="ARBA00023242"/>
    </source>
</evidence>
<dbReference type="CTD" id="6096806"/>
<comment type="subcellular location">
    <subcellularLocation>
        <location evidence="1">Nucleus</location>
    </subcellularLocation>
</comment>
<evidence type="ECO:0000256" key="3">
    <source>
        <dbReference type="ARBA" id="ARBA00023125"/>
    </source>
</evidence>
<keyword evidence="5" id="KW-0539">Nucleus</keyword>
<dbReference type="PROSITE" id="PS50217">
    <property type="entry name" value="BZIP"/>
    <property type="match status" value="1"/>
</dbReference>
<dbReference type="SUPFAM" id="SSF57959">
    <property type="entry name" value="Leucine zipper domain"/>
    <property type="match status" value="1"/>
</dbReference>
<organism evidence="7">
    <name type="scientific">Brugia malayi</name>
    <name type="common">Filarial nematode worm</name>
    <dbReference type="NCBI Taxonomy" id="6279"/>
    <lineage>
        <taxon>Eukaryota</taxon>
        <taxon>Metazoa</taxon>
        <taxon>Ecdysozoa</taxon>
        <taxon>Nematoda</taxon>
        <taxon>Chromadorea</taxon>
        <taxon>Rhabditida</taxon>
        <taxon>Spirurina</taxon>
        <taxon>Spiruromorpha</taxon>
        <taxon>Filarioidea</taxon>
        <taxon>Onchocercidae</taxon>
        <taxon>Brugia</taxon>
    </lineage>
</organism>
<evidence type="ECO:0000259" key="6">
    <source>
        <dbReference type="PROSITE" id="PS50217"/>
    </source>
</evidence>
<dbReference type="InterPro" id="IPR046347">
    <property type="entry name" value="bZIP_sf"/>
</dbReference>
<accession>A0A4E9FG70</accession>
<dbReference type="GeneID" id="6096806"/>
<dbReference type="Gene3D" id="1.20.5.170">
    <property type="match status" value="1"/>
</dbReference>
<evidence type="ECO:0000256" key="1">
    <source>
        <dbReference type="ARBA" id="ARBA00004123"/>
    </source>
</evidence>
<dbReference type="GO" id="GO:0005634">
    <property type="term" value="C:nucleus"/>
    <property type="evidence" value="ECO:0007669"/>
    <property type="project" value="UniProtKB-SubCell"/>
</dbReference>
<reference evidence="8" key="1">
    <citation type="journal article" date="2007" name="Science">
        <title>Draft genome of the filarial nematode parasite Brugia malayi.</title>
        <authorList>
            <person name="Ghedin E."/>
            <person name="Wang S."/>
            <person name="Spiro D."/>
            <person name="Caler E."/>
            <person name="Zhao Q."/>
            <person name="Crabtree J."/>
            <person name="Allen J.E."/>
            <person name="Delcher A.L."/>
            <person name="Guiliano D.B."/>
            <person name="Miranda-Saavedra D."/>
            <person name="Angiuoli S.V."/>
            <person name="Creasy T."/>
            <person name="Amedeo P."/>
            <person name="Haas B."/>
            <person name="El-Sayed N.M."/>
            <person name="Wortman J.R."/>
            <person name="Feldblyum T."/>
            <person name="Tallon L."/>
            <person name="Schatz M."/>
            <person name="Shumway M."/>
            <person name="Koo H."/>
            <person name="Salzberg S.L."/>
            <person name="Schobel S."/>
            <person name="Pertea M."/>
            <person name="Pop M."/>
            <person name="White O."/>
            <person name="Barton G.J."/>
            <person name="Carlow C.K."/>
            <person name="Crawford M.J."/>
            <person name="Daub J."/>
            <person name="Dimmic M.W."/>
            <person name="Estes C.F."/>
            <person name="Foster J.M."/>
            <person name="Ganatra M."/>
            <person name="Gregory W.F."/>
            <person name="Johnson N.M."/>
            <person name="Jin J."/>
            <person name="Komuniecki R."/>
            <person name="Korf I."/>
            <person name="Kumar S."/>
            <person name="Laney S."/>
            <person name="Li B.W."/>
            <person name="Li W."/>
            <person name="Lindblom T.H."/>
            <person name="Lustigman S."/>
            <person name="Ma D."/>
            <person name="Maina C.V."/>
            <person name="Martin D.M."/>
            <person name="McCarter J.P."/>
            <person name="McReynolds L."/>
            <person name="Mitreva M."/>
            <person name="Nutman T.B."/>
            <person name="Parkinson J."/>
            <person name="Peregrin-Alvarez J.M."/>
            <person name="Poole C."/>
            <person name="Ren Q."/>
            <person name="Saunders L."/>
            <person name="Sluder A.E."/>
            <person name="Smith K."/>
            <person name="Stanke M."/>
            <person name="Unnasch T.R."/>
            <person name="Ware J."/>
            <person name="Wei A.D."/>
            <person name="Weil G."/>
            <person name="Williams D.J."/>
            <person name="Zhang Y."/>
            <person name="Williams S.A."/>
            <person name="Fraser-Liggett C."/>
            <person name="Slatko B."/>
            <person name="Blaxter M.L."/>
            <person name="Scott A.L."/>
        </authorList>
    </citation>
    <scope>NUCLEOTIDE SEQUENCE</scope>
    <source>
        <strain evidence="8">FR3</strain>
    </source>
</reference>